<dbReference type="OMA" id="THWAYQK"/>
<evidence type="ECO:0000313" key="6">
    <source>
        <dbReference type="Proteomes" id="UP000030653"/>
    </source>
</evidence>
<proteinExistence type="inferred from homology"/>
<keyword evidence="3" id="KW-0645">Protease</keyword>
<feature type="signal peptide" evidence="3">
    <location>
        <begin position="1"/>
        <end position="21"/>
    </location>
</feature>
<name>M5G4J7_DACPD</name>
<dbReference type="InterPro" id="IPR037457">
    <property type="entry name" value="M28_QC"/>
</dbReference>
<keyword evidence="3" id="KW-0732">Signal</keyword>
<dbReference type="InterPro" id="IPR040234">
    <property type="entry name" value="QC/QCL"/>
</dbReference>
<keyword evidence="2" id="KW-0012">Acyltransferase</keyword>
<dbReference type="PANTHER" id="PTHR12283:SF6">
    <property type="entry name" value="GLUTAMINYL-PEPTIDE CYCLOTRANSFERASE-RELATED"/>
    <property type="match status" value="1"/>
</dbReference>
<dbReference type="OrthoDB" id="3907302at2759"/>
<organism evidence="5 6">
    <name type="scientific">Dacryopinax primogenitus (strain DJM 731)</name>
    <name type="common">Brown rot fungus</name>
    <dbReference type="NCBI Taxonomy" id="1858805"/>
    <lineage>
        <taxon>Eukaryota</taxon>
        <taxon>Fungi</taxon>
        <taxon>Dikarya</taxon>
        <taxon>Basidiomycota</taxon>
        <taxon>Agaricomycotina</taxon>
        <taxon>Dacrymycetes</taxon>
        <taxon>Dacrymycetales</taxon>
        <taxon>Dacrymycetaceae</taxon>
        <taxon>Dacryopinax</taxon>
    </lineage>
</organism>
<evidence type="ECO:0000256" key="3">
    <source>
        <dbReference type="RuleBase" id="RU361240"/>
    </source>
</evidence>
<dbReference type="InterPro" id="IPR007484">
    <property type="entry name" value="Peptidase_M28"/>
</dbReference>
<dbReference type="GO" id="GO:0016603">
    <property type="term" value="F:glutaminyl-peptide cyclotransferase activity"/>
    <property type="evidence" value="ECO:0007669"/>
    <property type="project" value="InterPro"/>
</dbReference>
<dbReference type="SUPFAM" id="SSF53187">
    <property type="entry name" value="Zn-dependent exopeptidases"/>
    <property type="match status" value="1"/>
</dbReference>
<evidence type="ECO:0000313" key="5">
    <source>
        <dbReference type="EMBL" id="EJU05176.1"/>
    </source>
</evidence>
<dbReference type="STRING" id="1858805.M5G4J7"/>
<dbReference type="GeneID" id="63691122"/>
<sequence length="373" mass="41961">MRHPPTLVHLLLLFLPLLVKSQSQRALKHLTDGQLRTLAKPDAITQLDPKNANGHLAKVLIPRPPDTANNTLVRNYIVQHFRTLQWDVEEDTFRDNTPYGEKQFTNIIATKDKYAAGRLLLTAHFDSKFFPSFPQNQFVGATDSAAPCAILLDLVSVLNPYFPTPSNKPHSGTTLQVVFFDGEEAYKEWTATDSTYGSRHLAEKWSETYVQTPSAFVPAENVLSTIEHLVLLDLLGAASPLISSYFPDTAWLFDALVSSQTRLAEHGLLDTPELVGGDKNKGKWGDWDSFFVPRSNAIPWHIEDDHIPFLKRGVPILHVIASPFPRVWHTLSDDASALDLPTLKRWNLIFRVFTAEYLGLAIPEQGRHEELRA</sequence>
<keyword evidence="6" id="KW-1185">Reference proteome</keyword>
<keyword evidence="3" id="KW-0862">Zinc</keyword>
<dbReference type="RefSeq" id="XP_040632070.1">
    <property type="nucleotide sequence ID" value="XM_040776060.1"/>
</dbReference>
<dbReference type="GO" id="GO:0006508">
    <property type="term" value="P:proteolysis"/>
    <property type="evidence" value="ECO:0007669"/>
    <property type="project" value="UniProtKB-KW"/>
</dbReference>
<protein>
    <recommendedName>
        <fullName evidence="3">Peptide hydrolase</fullName>
        <ecNumber evidence="3">3.4.-.-</ecNumber>
    </recommendedName>
</protein>
<dbReference type="EMBL" id="JH795856">
    <property type="protein sequence ID" value="EJU05176.1"/>
    <property type="molecule type" value="Genomic_DNA"/>
</dbReference>
<dbReference type="GO" id="GO:0008233">
    <property type="term" value="F:peptidase activity"/>
    <property type="evidence" value="ECO:0007669"/>
    <property type="project" value="UniProtKB-KW"/>
</dbReference>
<keyword evidence="3" id="KW-0479">Metal-binding</keyword>
<dbReference type="Pfam" id="PF04389">
    <property type="entry name" value="Peptidase_M28"/>
    <property type="match status" value="1"/>
</dbReference>
<keyword evidence="1" id="KW-0808">Transferase</keyword>
<dbReference type="CDD" id="cd03880">
    <property type="entry name" value="M28_QC_like"/>
    <property type="match status" value="1"/>
</dbReference>
<dbReference type="AlphaFoldDB" id="M5G4J7"/>
<feature type="domain" description="Peptidase M28" evidence="4">
    <location>
        <begin position="106"/>
        <end position="351"/>
    </location>
</feature>
<dbReference type="HOGENOM" id="CLU_045003_1_2_1"/>
<comment type="similarity">
    <text evidence="3">Belongs to the peptidase M28 family.</text>
</comment>
<evidence type="ECO:0000259" key="4">
    <source>
        <dbReference type="Pfam" id="PF04389"/>
    </source>
</evidence>
<gene>
    <name evidence="5" type="ORF">DACRYDRAFT_74322</name>
</gene>
<dbReference type="EC" id="3.4.-.-" evidence="3"/>
<dbReference type="Gene3D" id="3.40.630.10">
    <property type="entry name" value="Zn peptidases"/>
    <property type="match status" value="1"/>
</dbReference>
<evidence type="ECO:0000256" key="2">
    <source>
        <dbReference type="ARBA" id="ARBA00023315"/>
    </source>
</evidence>
<dbReference type="Proteomes" id="UP000030653">
    <property type="component" value="Unassembled WGS sequence"/>
</dbReference>
<keyword evidence="3" id="KW-0378">Hydrolase</keyword>
<reference evidence="5 6" key="1">
    <citation type="journal article" date="2012" name="Science">
        <title>The Paleozoic origin of enzymatic lignin decomposition reconstructed from 31 fungal genomes.</title>
        <authorList>
            <person name="Floudas D."/>
            <person name="Binder M."/>
            <person name="Riley R."/>
            <person name="Barry K."/>
            <person name="Blanchette R.A."/>
            <person name="Henrissat B."/>
            <person name="Martinez A.T."/>
            <person name="Otillar R."/>
            <person name="Spatafora J.W."/>
            <person name="Yadav J.S."/>
            <person name="Aerts A."/>
            <person name="Benoit I."/>
            <person name="Boyd A."/>
            <person name="Carlson A."/>
            <person name="Copeland A."/>
            <person name="Coutinho P.M."/>
            <person name="de Vries R.P."/>
            <person name="Ferreira P."/>
            <person name="Findley K."/>
            <person name="Foster B."/>
            <person name="Gaskell J."/>
            <person name="Glotzer D."/>
            <person name="Gorecki P."/>
            <person name="Heitman J."/>
            <person name="Hesse C."/>
            <person name="Hori C."/>
            <person name="Igarashi K."/>
            <person name="Jurgens J.A."/>
            <person name="Kallen N."/>
            <person name="Kersten P."/>
            <person name="Kohler A."/>
            <person name="Kuees U."/>
            <person name="Kumar T.K.A."/>
            <person name="Kuo A."/>
            <person name="LaButti K."/>
            <person name="Larrondo L.F."/>
            <person name="Lindquist E."/>
            <person name="Ling A."/>
            <person name="Lombard V."/>
            <person name="Lucas S."/>
            <person name="Lundell T."/>
            <person name="Martin R."/>
            <person name="McLaughlin D.J."/>
            <person name="Morgenstern I."/>
            <person name="Morin E."/>
            <person name="Murat C."/>
            <person name="Nagy L.G."/>
            <person name="Nolan M."/>
            <person name="Ohm R.A."/>
            <person name="Patyshakuliyeva A."/>
            <person name="Rokas A."/>
            <person name="Ruiz-Duenas F.J."/>
            <person name="Sabat G."/>
            <person name="Salamov A."/>
            <person name="Samejima M."/>
            <person name="Schmutz J."/>
            <person name="Slot J.C."/>
            <person name="St John F."/>
            <person name="Stenlid J."/>
            <person name="Sun H."/>
            <person name="Sun S."/>
            <person name="Syed K."/>
            <person name="Tsang A."/>
            <person name="Wiebenga A."/>
            <person name="Young D."/>
            <person name="Pisabarro A."/>
            <person name="Eastwood D.C."/>
            <person name="Martin F."/>
            <person name="Cullen D."/>
            <person name="Grigoriev I.V."/>
            <person name="Hibbett D.S."/>
        </authorList>
    </citation>
    <scope>NUCLEOTIDE SEQUENCE [LARGE SCALE GENOMIC DNA]</scope>
    <source>
        <strain evidence="5 6">DJM-731 SS1</strain>
    </source>
</reference>
<evidence type="ECO:0000256" key="1">
    <source>
        <dbReference type="ARBA" id="ARBA00022679"/>
    </source>
</evidence>
<accession>M5G4J7</accession>
<feature type="chain" id="PRO_5005140982" description="Peptide hydrolase" evidence="3">
    <location>
        <begin position="22"/>
        <end position="373"/>
    </location>
</feature>
<dbReference type="GO" id="GO:0008270">
    <property type="term" value="F:zinc ion binding"/>
    <property type="evidence" value="ECO:0007669"/>
    <property type="project" value="TreeGrafter"/>
</dbReference>
<dbReference type="PANTHER" id="PTHR12283">
    <property type="entry name" value="GLUTAMINYL-PEPTIDE CYCLOTRANSFERASE"/>
    <property type="match status" value="1"/>
</dbReference>